<sequence length="218" mass="22041">MRIACLHTADSNIAVFEERCRGADFAQVRLTHAVRADLLAQVEASKGLTSSIAEETAQALLALAADADAVILTCSSLGPVAANAAGEASVPVLRVDAALADESVKNGGRVVALCAVATTLEPTRALFEAAATATGATVDVRLVPSAWDLFKAGQKDRYLALIAEAADRAFGEGVETVALAQASMTGAAVLCRSGTPLTSPGAGLRAALALAGKTIRAA</sequence>
<proteinExistence type="predicted"/>
<protein>
    <submittedName>
        <fullName evidence="1">Asp/Glu racemase</fullName>
    </submittedName>
</protein>
<organism evidence="1 2">
    <name type="scientific">Microvirga aerilata</name>
    <dbReference type="NCBI Taxonomy" id="670292"/>
    <lineage>
        <taxon>Bacteria</taxon>
        <taxon>Pseudomonadati</taxon>
        <taxon>Pseudomonadota</taxon>
        <taxon>Alphaproteobacteria</taxon>
        <taxon>Hyphomicrobiales</taxon>
        <taxon>Methylobacteriaceae</taxon>
        <taxon>Microvirga</taxon>
    </lineage>
</organism>
<evidence type="ECO:0000313" key="2">
    <source>
        <dbReference type="Proteomes" id="UP000605848"/>
    </source>
</evidence>
<reference evidence="1" key="1">
    <citation type="submission" date="2021-01" db="EMBL/GenBank/DDBJ databases">
        <title>Microvirga sp.</title>
        <authorList>
            <person name="Kim M.K."/>
        </authorList>
    </citation>
    <scope>NUCLEOTIDE SEQUENCE</scope>
    <source>
        <strain evidence="1">5420S-16</strain>
    </source>
</reference>
<dbReference type="Proteomes" id="UP000605848">
    <property type="component" value="Unassembled WGS sequence"/>
</dbReference>
<dbReference type="Pfam" id="PF01177">
    <property type="entry name" value="Asp_Glu_race"/>
    <property type="match status" value="1"/>
</dbReference>
<keyword evidence="2" id="KW-1185">Reference proteome</keyword>
<dbReference type="AlphaFoldDB" id="A0A937CZ43"/>
<gene>
    <name evidence="1" type="ORF">JKG68_06320</name>
</gene>
<comment type="caution">
    <text evidence="1">The sequence shown here is derived from an EMBL/GenBank/DDBJ whole genome shotgun (WGS) entry which is preliminary data.</text>
</comment>
<accession>A0A937CZ43</accession>
<evidence type="ECO:0000313" key="1">
    <source>
        <dbReference type="EMBL" id="MBL0403577.1"/>
    </source>
</evidence>
<dbReference type="EMBL" id="JAEQMY010000006">
    <property type="protein sequence ID" value="MBL0403577.1"/>
    <property type="molecule type" value="Genomic_DNA"/>
</dbReference>
<name>A0A937CZ43_9HYPH</name>
<dbReference type="InterPro" id="IPR015942">
    <property type="entry name" value="Asp/Glu/hydantoin_racemase"/>
</dbReference>
<dbReference type="RefSeq" id="WP_202057070.1">
    <property type="nucleotide sequence ID" value="NZ_JAEQMY010000006.1"/>
</dbReference>
<dbReference type="GO" id="GO:0047661">
    <property type="term" value="F:amino-acid racemase activity"/>
    <property type="evidence" value="ECO:0007669"/>
    <property type="project" value="InterPro"/>
</dbReference>